<evidence type="ECO:0000256" key="2">
    <source>
        <dbReference type="ARBA" id="ARBA00007935"/>
    </source>
</evidence>
<dbReference type="eggNOG" id="COG0609">
    <property type="taxonomic scope" value="Bacteria"/>
</dbReference>
<keyword evidence="5 8" id="KW-0812">Transmembrane</keyword>
<evidence type="ECO:0000256" key="3">
    <source>
        <dbReference type="ARBA" id="ARBA00022448"/>
    </source>
</evidence>
<accession>M5IRB1</accession>
<keyword evidence="4" id="KW-1003">Cell membrane</keyword>
<comment type="similarity">
    <text evidence="2">Belongs to the binding-protein-dependent transport system permease family. FecCD subfamily.</text>
</comment>
<dbReference type="InterPro" id="IPR000522">
    <property type="entry name" value="ABC_transptr_permease_BtuC"/>
</dbReference>
<dbReference type="GO" id="GO:0033214">
    <property type="term" value="P:siderophore-iron import into cell"/>
    <property type="evidence" value="ECO:0007669"/>
    <property type="project" value="TreeGrafter"/>
</dbReference>
<dbReference type="SUPFAM" id="SSF81345">
    <property type="entry name" value="ABC transporter involved in vitamin B12 uptake, BtuC"/>
    <property type="match status" value="1"/>
</dbReference>
<dbReference type="EMBL" id="AMZQ01000005">
    <property type="protein sequence ID" value="EKU11686.1"/>
    <property type="molecule type" value="Genomic_DNA"/>
</dbReference>
<feature type="transmembrane region" description="Helical" evidence="8">
    <location>
        <begin position="6"/>
        <end position="29"/>
    </location>
</feature>
<protein>
    <submittedName>
        <fullName evidence="9">Vitamin B12 ABC transporter, permease component BtuC</fullName>
    </submittedName>
</protein>
<evidence type="ECO:0000256" key="6">
    <source>
        <dbReference type="ARBA" id="ARBA00022989"/>
    </source>
</evidence>
<dbReference type="Gene3D" id="1.10.3470.10">
    <property type="entry name" value="ABC transporter involved in vitamin B12 uptake, BtuC"/>
    <property type="match status" value="1"/>
</dbReference>
<feature type="transmembrane region" description="Helical" evidence="8">
    <location>
        <begin position="198"/>
        <end position="218"/>
    </location>
</feature>
<feature type="transmembrane region" description="Helical" evidence="8">
    <location>
        <begin position="94"/>
        <end position="116"/>
    </location>
</feature>
<dbReference type="GO" id="GO:0005886">
    <property type="term" value="C:plasma membrane"/>
    <property type="evidence" value="ECO:0007669"/>
    <property type="project" value="UniProtKB-SubCell"/>
</dbReference>
<proteinExistence type="inferred from homology"/>
<reference evidence="9 10" key="1">
    <citation type="journal article" date="2013" name="Genome Announc.">
        <title>Genome Sequence of Campylobacter showae UNSWCD, Isolated from a Patient with Crohn's Disease.</title>
        <authorList>
            <person name="Tay A.P."/>
            <person name="Kaakoush N.O."/>
            <person name="Deshpande N.P."/>
            <person name="Chen Z."/>
            <person name="Mitchell H."/>
            <person name="Wilkins M.R."/>
        </authorList>
    </citation>
    <scope>NUCLEOTIDE SEQUENCE [LARGE SCALE GENOMIC DNA]</scope>
    <source>
        <strain evidence="9 10">CSUNSWCD</strain>
    </source>
</reference>
<dbReference type="PANTHER" id="PTHR30472:SF70">
    <property type="entry name" value="MOLYBDATE IMPORT SYSTEM PERMEASE PROTEIN MOLB"/>
    <property type="match status" value="1"/>
</dbReference>
<keyword evidence="7 8" id="KW-0472">Membrane</keyword>
<keyword evidence="6 8" id="KW-1133">Transmembrane helix</keyword>
<evidence type="ECO:0000256" key="8">
    <source>
        <dbReference type="SAM" id="Phobius"/>
    </source>
</evidence>
<dbReference type="OrthoDB" id="9782305at2"/>
<dbReference type="PATRIC" id="fig|1244083.3.peg.967"/>
<dbReference type="GO" id="GO:0022857">
    <property type="term" value="F:transmembrane transporter activity"/>
    <property type="evidence" value="ECO:0007669"/>
    <property type="project" value="InterPro"/>
</dbReference>
<feature type="transmembrane region" description="Helical" evidence="8">
    <location>
        <begin position="147"/>
        <end position="168"/>
    </location>
</feature>
<dbReference type="PANTHER" id="PTHR30472">
    <property type="entry name" value="FERRIC ENTEROBACTIN TRANSPORT SYSTEM PERMEASE PROTEIN"/>
    <property type="match status" value="1"/>
</dbReference>
<evidence type="ECO:0000256" key="5">
    <source>
        <dbReference type="ARBA" id="ARBA00022692"/>
    </source>
</evidence>
<dbReference type="InterPro" id="IPR037294">
    <property type="entry name" value="ABC_BtuC-like"/>
</dbReference>
<feature type="transmembrane region" description="Helical" evidence="8">
    <location>
        <begin position="310"/>
        <end position="329"/>
    </location>
</feature>
<dbReference type="STRING" id="1244083.CSUNSWCD_1724"/>
<feature type="transmembrane region" description="Helical" evidence="8">
    <location>
        <begin position="280"/>
        <end position="298"/>
    </location>
</feature>
<dbReference type="CDD" id="cd06550">
    <property type="entry name" value="TM_ABC_iron-siderophores_like"/>
    <property type="match status" value="1"/>
</dbReference>
<sequence length="334" mass="35128">MNNKAFFAVLTIVLIVCAFASLTLGRYGLGVAEIFASLKSLLFGSPPSNEQAHAVITQIRLPRIAFAVLVGAALSAAGAVYQGLFKNPLVSPDILGVSSGAAVGASIAIILSLPVLYVSLMSFGFGLAAVFAVVFLSQLIARGKLNVIIMVLSGVVISSLFGAFSSLLKFLADSENKLPEITFWLMGSLARTGGYQNALYMLGVTALCSVPLFLLRFRLNILAFGEEEAKAMGVNVKFYSFIIICASTLLTASSMAFCGIIGWVGLIVPHIARSIVGANFNALLPASMLIGALFLLVVDTIARCAMASEIPLGIITSLIGAPVFIYLLYQSKKG</sequence>
<organism evidence="9 10">
    <name type="scientific">Campylobacter showae CSUNSWCD</name>
    <dbReference type="NCBI Taxonomy" id="1244083"/>
    <lineage>
        <taxon>Bacteria</taxon>
        <taxon>Pseudomonadati</taxon>
        <taxon>Campylobacterota</taxon>
        <taxon>Epsilonproteobacteria</taxon>
        <taxon>Campylobacterales</taxon>
        <taxon>Campylobacteraceae</taxon>
        <taxon>Campylobacter</taxon>
    </lineage>
</organism>
<name>M5IRB1_9BACT</name>
<feature type="transmembrane region" description="Helical" evidence="8">
    <location>
        <begin position="64"/>
        <end position="82"/>
    </location>
</feature>
<evidence type="ECO:0000313" key="10">
    <source>
        <dbReference type="Proteomes" id="UP000011939"/>
    </source>
</evidence>
<dbReference type="FunFam" id="1.10.3470.10:FF:000001">
    <property type="entry name" value="Vitamin B12 ABC transporter permease BtuC"/>
    <property type="match status" value="1"/>
</dbReference>
<keyword evidence="3" id="KW-0813">Transport</keyword>
<evidence type="ECO:0000256" key="4">
    <source>
        <dbReference type="ARBA" id="ARBA00022475"/>
    </source>
</evidence>
<comment type="caution">
    <text evidence="9">The sequence shown here is derived from an EMBL/GenBank/DDBJ whole genome shotgun (WGS) entry which is preliminary data.</text>
</comment>
<dbReference type="RefSeq" id="WP_009494410.1">
    <property type="nucleotide sequence ID" value="NZ_AMZQ01000005.1"/>
</dbReference>
<feature type="transmembrane region" description="Helical" evidence="8">
    <location>
        <begin position="123"/>
        <end position="141"/>
    </location>
</feature>
<gene>
    <name evidence="9" type="ORF">CSUNSWCD_1724</name>
</gene>
<evidence type="ECO:0000256" key="1">
    <source>
        <dbReference type="ARBA" id="ARBA00004651"/>
    </source>
</evidence>
<dbReference type="Pfam" id="PF01032">
    <property type="entry name" value="FecCD"/>
    <property type="match status" value="1"/>
</dbReference>
<dbReference type="Proteomes" id="UP000011939">
    <property type="component" value="Unassembled WGS sequence"/>
</dbReference>
<comment type="subcellular location">
    <subcellularLocation>
        <location evidence="1">Cell membrane</location>
        <topology evidence="1">Multi-pass membrane protein</topology>
    </subcellularLocation>
</comment>
<feature type="transmembrane region" description="Helical" evidence="8">
    <location>
        <begin position="238"/>
        <end position="268"/>
    </location>
</feature>
<evidence type="ECO:0000256" key="7">
    <source>
        <dbReference type="ARBA" id="ARBA00023136"/>
    </source>
</evidence>
<dbReference type="AlphaFoldDB" id="M5IRB1"/>
<evidence type="ECO:0000313" key="9">
    <source>
        <dbReference type="EMBL" id="EKU11686.1"/>
    </source>
</evidence>